<comment type="similarity">
    <text evidence="1">Belongs to the UPF0246 family.</text>
</comment>
<dbReference type="PATRIC" id="fig|1208919.3.peg.504"/>
<dbReference type="NCBIfam" id="NF002542">
    <property type="entry name" value="PRK02101.1-3"/>
    <property type="match status" value="1"/>
</dbReference>
<evidence type="ECO:0000313" key="2">
    <source>
        <dbReference type="EMBL" id="AGF47063.1"/>
    </source>
</evidence>
<dbReference type="EMBL" id="CP003803">
    <property type="protein sequence ID" value="AGF47063.1"/>
    <property type="molecule type" value="Genomic_DNA"/>
</dbReference>
<dbReference type="GO" id="GO:0033194">
    <property type="term" value="P:response to hydroperoxide"/>
    <property type="evidence" value="ECO:0007669"/>
    <property type="project" value="TreeGrafter"/>
</dbReference>
<dbReference type="HOGENOM" id="CLU_061989_0_0_4"/>
<dbReference type="OrthoDB" id="9777133at2"/>
<gene>
    <name evidence="2" type="ORF">CDSE_0807</name>
</gene>
<dbReference type="Proteomes" id="UP000011547">
    <property type="component" value="Chromosome"/>
</dbReference>
<dbReference type="eggNOG" id="COG3022">
    <property type="taxonomic scope" value="Bacteria"/>
</dbReference>
<organism evidence="2 3">
    <name type="scientific">Candidatus Kinetoplastidibacterium desouzai TCC079E</name>
    <dbReference type="NCBI Taxonomy" id="1208919"/>
    <lineage>
        <taxon>Bacteria</taxon>
        <taxon>Pseudomonadati</taxon>
        <taxon>Pseudomonadota</taxon>
        <taxon>Betaproteobacteria</taxon>
        <taxon>Candidatus Kinetoplastidibacterium</taxon>
    </lineage>
</organism>
<dbReference type="KEGG" id="kde:CDSE_0807"/>
<evidence type="ECO:0000256" key="1">
    <source>
        <dbReference type="HAMAP-Rule" id="MF_00652"/>
    </source>
</evidence>
<accession>M1L2T4</accession>
<dbReference type="InterPro" id="IPR005583">
    <property type="entry name" value="YaaA"/>
</dbReference>
<dbReference type="PANTHER" id="PTHR30283">
    <property type="entry name" value="PEROXIDE STRESS RESPONSE PROTEIN YAAA"/>
    <property type="match status" value="1"/>
</dbReference>
<dbReference type="RefSeq" id="WP_015396474.1">
    <property type="nucleotide sequence ID" value="NC_020294.1"/>
</dbReference>
<dbReference type="GO" id="GO:0005829">
    <property type="term" value="C:cytosol"/>
    <property type="evidence" value="ECO:0007669"/>
    <property type="project" value="TreeGrafter"/>
</dbReference>
<evidence type="ECO:0000313" key="3">
    <source>
        <dbReference type="Proteomes" id="UP000011547"/>
    </source>
</evidence>
<reference evidence="2 3" key="1">
    <citation type="journal article" date="2013" name="Genome Biol. Evol.">
        <title>Genome evolution and phylogenomic analysis of candidatus kinetoplastibacterium, the betaproteobacterial endosymbionts of strigomonas and angomonas.</title>
        <authorList>
            <person name="Alves J.M."/>
            <person name="Serrano M.G."/>
            <person name="Maia da Silva F."/>
            <person name="Voegtly L.J."/>
            <person name="Matveyev A.V."/>
            <person name="Teixeira M.M."/>
            <person name="Camargo E.P."/>
            <person name="Buck G.A."/>
        </authorList>
    </citation>
    <scope>NUCLEOTIDE SEQUENCE [LARGE SCALE GENOMIC DNA]</scope>
    <source>
        <strain evidence="2 3">TCC079E</strain>
    </source>
</reference>
<name>M1L2T4_9PROT</name>
<dbReference type="Pfam" id="PF03883">
    <property type="entry name" value="H2O2_YaaD"/>
    <property type="match status" value="1"/>
</dbReference>
<dbReference type="PANTHER" id="PTHR30283:SF4">
    <property type="entry name" value="PEROXIDE STRESS RESISTANCE PROTEIN YAAA"/>
    <property type="match status" value="1"/>
</dbReference>
<sequence length="258" mass="30381">MLFLLSPSKKIVSKKQINVNSTMPFFLDKSLVLIKEMQKKSIREISHLMKISNNLAELNYVRYRDWDIKNNNYLTEAFFSFNGSVYNCLDVDSLELEDLEWAQKHFFILSGLYGILRPLDLISPYRLEMGVGIEVNSDRNLYDFWRNDIVNYLNSYKKENTFCSIVNLASNEYFKVIDSKLLQFNVIHCAFENLVKEKWKIIGVNAKRARGFMSRYVIQNKIDNIDMLKKFNLDGYIFDDSVSTDNNLVFRNFSKKTN</sequence>
<dbReference type="HAMAP" id="MF_00652">
    <property type="entry name" value="UPF0246"/>
    <property type="match status" value="1"/>
</dbReference>
<dbReference type="AlphaFoldDB" id="M1L2T4"/>
<proteinExistence type="inferred from homology"/>
<keyword evidence="3" id="KW-1185">Reference proteome</keyword>
<protein>
    <recommendedName>
        <fullName evidence="1">UPF0246 protein CDSE_0807</fullName>
    </recommendedName>
</protein>